<keyword evidence="7" id="KW-0812">Transmembrane</keyword>
<evidence type="ECO:0000256" key="1">
    <source>
        <dbReference type="ARBA" id="ARBA00004533"/>
    </source>
</evidence>
<name>A0A6S7AM08_9BURK</name>
<keyword evidence="5" id="KW-1003">Cell membrane</keyword>
<evidence type="ECO:0000256" key="3">
    <source>
        <dbReference type="ARBA" id="ARBA00021563"/>
    </source>
</evidence>
<evidence type="ECO:0000256" key="11">
    <source>
        <dbReference type="SAM" id="SignalP"/>
    </source>
</evidence>
<proteinExistence type="inferred from homology"/>
<keyword evidence="8" id="KW-0653">Protein transport</keyword>
<dbReference type="GO" id="GO:0005886">
    <property type="term" value="C:plasma membrane"/>
    <property type="evidence" value="ECO:0007669"/>
    <property type="project" value="UniProtKB-SubCell"/>
</dbReference>
<dbReference type="AlphaFoldDB" id="A0A6S7AM08"/>
<gene>
    <name evidence="12" type="ORF">LMG3458_05517</name>
</gene>
<keyword evidence="11" id="KW-0732">Signal</keyword>
<dbReference type="EMBL" id="CADIJO010000030">
    <property type="protein sequence ID" value="CAB3738385.1"/>
    <property type="molecule type" value="Genomic_DNA"/>
</dbReference>
<evidence type="ECO:0000256" key="4">
    <source>
        <dbReference type="ARBA" id="ARBA00022448"/>
    </source>
</evidence>
<evidence type="ECO:0000256" key="7">
    <source>
        <dbReference type="ARBA" id="ARBA00022692"/>
    </source>
</evidence>
<accession>A0A6S7AM08</accession>
<comment type="similarity">
    <text evidence="2">Belongs to the GSP N family.</text>
</comment>
<dbReference type="Proteomes" id="UP000494111">
    <property type="component" value="Unassembled WGS sequence"/>
</dbReference>
<dbReference type="InterPro" id="IPR022792">
    <property type="entry name" value="T2SS_protein-GspN"/>
</dbReference>
<dbReference type="Pfam" id="PF01203">
    <property type="entry name" value="T2SSN"/>
    <property type="match status" value="1"/>
</dbReference>
<dbReference type="GO" id="GO:0015627">
    <property type="term" value="C:type II protein secretion system complex"/>
    <property type="evidence" value="ECO:0007669"/>
    <property type="project" value="InterPro"/>
</dbReference>
<keyword evidence="4" id="KW-0813">Transport</keyword>
<evidence type="ECO:0000256" key="8">
    <source>
        <dbReference type="ARBA" id="ARBA00022927"/>
    </source>
</evidence>
<dbReference type="RefSeq" id="WP_175193858.1">
    <property type="nucleotide sequence ID" value="NZ_CADIJO010000030.1"/>
</dbReference>
<reference evidence="12 13" key="1">
    <citation type="submission" date="2020-04" db="EMBL/GenBank/DDBJ databases">
        <authorList>
            <person name="De Canck E."/>
        </authorList>
    </citation>
    <scope>NUCLEOTIDE SEQUENCE [LARGE SCALE GENOMIC DNA]</scope>
    <source>
        <strain evidence="12 13">LMG 3458</strain>
    </source>
</reference>
<keyword evidence="6" id="KW-0997">Cell inner membrane</keyword>
<feature type="chain" id="PRO_5028807204" description="Type II secretion system protein N" evidence="11">
    <location>
        <begin position="25"/>
        <end position="251"/>
    </location>
</feature>
<evidence type="ECO:0000256" key="2">
    <source>
        <dbReference type="ARBA" id="ARBA00007208"/>
    </source>
</evidence>
<evidence type="ECO:0000313" key="12">
    <source>
        <dbReference type="EMBL" id="CAB3738385.1"/>
    </source>
</evidence>
<evidence type="ECO:0000313" key="13">
    <source>
        <dbReference type="Proteomes" id="UP000494111"/>
    </source>
</evidence>
<feature type="signal peptide" evidence="11">
    <location>
        <begin position="1"/>
        <end position="24"/>
    </location>
</feature>
<keyword evidence="9" id="KW-0472">Membrane</keyword>
<evidence type="ECO:0000256" key="10">
    <source>
        <dbReference type="ARBA" id="ARBA00030772"/>
    </source>
</evidence>
<evidence type="ECO:0000256" key="6">
    <source>
        <dbReference type="ARBA" id="ARBA00022519"/>
    </source>
</evidence>
<sequence>MRLPRLPKRTGLALACGACALAAAATVLPARWLLALLPADAPVTLADAAGTIWNGNAWIALGPPGARRLLPQALHWQWRWPSMTLELSHPWLQGPVRAGMGWSGVTLSAQSLRLPATALPALGAPWNTLAPEGTIEVSWQALRLGGDLPDAPLADLRWRDAGTALTRVSPVGTYLLRIRGNGKSGATLALTTESGPLAVTGQGSANARGVRFTGQATFAPSASEADRAALDGLMSTLGRRSGDTVEFGTGK</sequence>
<evidence type="ECO:0000256" key="9">
    <source>
        <dbReference type="ARBA" id="ARBA00023136"/>
    </source>
</evidence>
<comment type="subcellular location">
    <subcellularLocation>
        <location evidence="1">Cell inner membrane</location>
    </subcellularLocation>
</comment>
<evidence type="ECO:0000256" key="5">
    <source>
        <dbReference type="ARBA" id="ARBA00022475"/>
    </source>
</evidence>
<dbReference type="GO" id="GO:0015628">
    <property type="term" value="P:protein secretion by the type II secretion system"/>
    <property type="evidence" value="ECO:0007669"/>
    <property type="project" value="InterPro"/>
</dbReference>
<organism evidence="12 13">
    <name type="scientific">Achromobacter deleyi</name>
    <dbReference type="NCBI Taxonomy" id="1353891"/>
    <lineage>
        <taxon>Bacteria</taxon>
        <taxon>Pseudomonadati</taxon>
        <taxon>Pseudomonadota</taxon>
        <taxon>Betaproteobacteria</taxon>
        <taxon>Burkholderiales</taxon>
        <taxon>Alcaligenaceae</taxon>
        <taxon>Achromobacter</taxon>
    </lineage>
</organism>
<protein>
    <recommendedName>
        <fullName evidence="3">Type II secretion system protein N</fullName>
    </recommendedName>
    <alternativeName>
        <fullName evidence="10">General secretion pathway protein N</fullName>
    </alternativeName>
</protein>